<dbReference type="PANTHER" id="PTHR44755">
    <property type="entry name" value="NATRIURETIC PEPTIDE RECEPTOR 3-RELATED"/>
    <property type="match status" value="1"/>
</dbReference>
<comment type="caution">
    <text evidence="1">The sequence shown here is derived from an EMBL/GenBank/DDBJ whole genome shotgun (WGS) entry which is preliminary data.</text>
</comment>
<evidence type="ECO:0008006" key="3">
    <source>
        <dbReference type="Google" id="ProtNLM"/>
    </source>
</evidence>
<dbReference type="GO" id="GO:0038023">
    <property type="term" value="F:signaling receptor activity"/>
    <property type="evidence" value="ECO:0007669"/>
    <property type="project" value="TreeGrafter"/>
</dbReference>
<dbReference type="PANTHER" id="PTHR44755:SF8">
    <property type="entry name" value="RECEPTOR LIGAND BINDING REGION DOMAIN-CONTAINING PROTEIN"/>
    <property type="match status" value="1"/>
</dbReference>
<protein>
    <recommendedName>
        <fullName evidence="3">Receptor ligand binding region domain-containing protein</fullName>
    </recommendedName>
</protein>
<dbReference type="AlphaFoldDB" id="A0AAD8AB65"/>
<dbReference type="Proteomes" id="UP001233999">
    <property type="component" value="Unassembled WGS sequence"/>
</dbReference>
<dbReference type="InterPro" id="IPR028082">
    <property type="entry name" value="Peripla_BP_I"/>
</dbReference>
<organism evidence="1 2">
    <name type="scientific">Diploptera punctata</name>
    <name type="common">Pacific beetle cockroach</name>
    <dbReference type="NCBI Taxonomy" id="6984"/>
    <lineage>
        <taxon>Eukaryota</taxon>
        <taxon>Metazoa</taxon>
        <taxon>Ecdysozoa</taxon>
        <taxon>Arthropoda</taxon>
        <taxon>Hexapoda</taxon>
        <taxon>Insecta</taxon>
        <taxon>Pterygota</taxon>
        <taxon>Neoptera</taxon>
        <taxon>Polyneoptera</taxon>
        <taxon>Dictyoptera</taxon>
        <taxon>Blattodea</taxon>
        <taxon>Blaberoidea</taxon>
        <taxon>Blaberidae</taxon>
        <taxon>Diplopterinae</taxon>
        <taxon>Diploptera</taxon>
    </lineage>
</organism>
<dbReference type="Gene3D" id="3.40.50.2300">
    <property type="match status" value="1"/>
</dbReference>
<dbReference type="SUPFAM" id="SSF53822">
    <property type="entry name" value="Periplasmic binding protein-like I"/>
    <property type="match status" value="1"/>
</dbReference>
<sequence>FFLSCAYCAYVLKGVNLINTIDYKPIFYTFIFQFVKGSGTCNISDSSTTCNVVAAVILPDNSTYEISQKKVMPVLEVARKFVSDNNWLPSNVNLSFLSLDDRCSNVYSILSALSAYSHCAHVLLGPACEYALGKSYFYVNLHFFKAVTCGPIK</sequence>
<keyword evidence="2" id="KW-1185">Reference proteome</keyword>
<accession>A0AAD8AB65</accession>
<dbReference type="InterPro" id="IPR052612">
    <property type="entry name" value="ANP_Clearance_Receptor"/>
</dbReference>
<name>A0AAD8AB65_DIPPU</name>
<dbReference type="GO" id="GO:0007165">
    <property type="term" value="P:signal transduction"/>
    <property type="evidence" value="ECO:0007669"/>
    <property type="project" value="TreeGrafter"/>
</dbReference>
<evidence type="ECO:0000313" key="1">
    <source>
        <dbReference type="EMBL" id="KAJ9595895.1"/>
    </source>
</evidence>
<dbReference type="GO" id="GO:0017046">
    <property type="term" value="F:peptide hormone binding"/>
    <property type="evidence" value="ECO:0007669"/>
    <property type="project" value="TreeGrafter"/>
</dbReference>
<dbReference type="EMBL" id="JASPKZ010002305">
    <property type="protein sequence ID" value="KAJ9595895.1"/>
    <property type="molecule type" value="Genomic_DNA"/>
</dbReference>
<reference evidence="1" key="1">
    <citation type="journal article" date="2023" name="IScience">
        <title>Live-bearing cockroach genome reveals convergent evolutionary mechanisms linked to viviparity in insects and beyond.</title>
        <authorList>
            <person name="Fouks B."/>
            <person name="Harrison M.C."/>
            <person name="Mikhailova A.A."/>
            <person name="Marchal E."/>
            <person name="English S."/>
            <person name="Carruthers M."/>
            <person name="Jennings E.C."/>
            <person name="Chiamaka E.L."/>
            <person name="Frigard R.A."/>
            <person name="Pippel M."/>
            <person name="Attardo G.M."/>
            <person name="Benoit J.B."/>
            <person name="Bornberg-Bauer E."/>
            <person name="Tobe S.S."/>
        </authorList>
    </citation>
    <scope>NUCLEOTIDE SEQUENCE</scope>
    <source>
        <strain evidence="1">Stay&amp;Tobe</strain>
    </source>
</reference>
<reference evidence="1" key="2">
    <citation type="submission" date="2023-05" db="EMBL/GenBank/DDBJ databases">
        <authorList>
            <person name="Fouks B."/>
        </authorList>
    </citation>
    <scope>NUCLEOTIDE SEQUENCE</scope>
    <source>
        <strain evidence="1">Stay&amp;Tobe</strain>
        <tissue evidence="1">Testes</tissue>
    </source>
</reference>
<evidence type="ECO:0000313" key="2">
    <source>
        <dbReference type="Proteomes" id="UP001233999"/>
    </source>
</evidence>
<feature type="non-terminal residue" evidence="1">
    <location>
        <position position="153"/>
    </location>
</feature>
<proteinExistence type="predicted"/>
<gene>
    <name evidence="1" type="ORF">L9F63_012914</name>
</gene>